<dbReference type="PROSITE" id="PS50011">
    <property type="entry name" value="PROTEIN_KINASE_DOM"/>
    <property type="match status" value="1"/>
</dbReference>
<dbReference type="InterPro" id="IPR008271">
    <property type="entry name" value="Ser/Thr_kinase_AS"/>
</dbReference>
<evidence type="ECO:0000256" key="6">
    <source>
        <dbReference type="ARBA" id="ARBA00022840"/>
    </source>
</evidence>
<feature type="domain" description="AGC-kinase C-terminal" evidence="12">
    <location>
        <begin position="296"/>
        <end position="351"/>
    </location>
</feature>
<dbReference type="PROSITE" id="PS00107">
    <property type="entry name" value="PROTEIN_KINASE_ATP"/>
    <property type="match status" value="1"/>
</dbReference>
<dbReference type="InterPro" id="IPR017441">
    <property type="entry name" value="Protein_kinase_ATP_BS"/>
</dbReference>
<evidence type="ECO:0000256" key="8">
    <source>
        <dbReference type="ARBA" id="ARBA00047454"/>
    </source>
</evidence>
<dbReference type="InterPro" id="IPR000961">
    <property type="entry name" value="AGC-kinase_C"/>
</dbReference>
<keyword evidence="5" id="KW-0418">Kinase</keyword>
<dbReference type="Gene3D" id="3.30.200.20">
    <property type="entry name" value="Phosphorylase Kinase, domain 1"/>
    <property type="match status" value="1"/>
</dbReference>
<dbReference type="GO" id="GO:0005829">
    <property type="term" value="C:cytosol"/>
    <property type="evidence" value="ECO:0007669"/>
    <property type="project" value="TreeGrafter"/>
</dbReference>
<dbReference type="EMBL" id="JASPKZ010003872">
    <property type="protein sequence ID" value="KAJ9591348.1"/>
    <property type="molecule type" value="Genomic_DNA"/>
</dbReference>
<dbReference type="PROSITE" id="PS00108">
    <property type="entry name" value="PROTEIN_KINASE_ST"/>
    <property type="match status" value="1"/>
</dbReference>
<comment type="catalytic activity">
    <reaction evidence="7">
        <text>L-threonyl-[protein] + ATP = O-phospho-L-threonyl-[protein] + ADP + H(+)</text>
        <dbReference type="Rhea" id="RHEA:46608"/>
        <dbReference type="Rhea" id="RHEA-COMP:11060"/>
        <dbReference type="Rhea" id="RHEA-COMP:11605"/>
        <dbReference type="ChEBI" id="CHEBI:15378"/>
        <dbReference type="ChEBI" id="CHEBI:30013"/>
        <dbReference type="ChEBI" id="CHEBI:30616"/>
        <dbReference type="ChEBI" id="CHEBI:61977"/>
        <dbReference type="ChEBI" id="CHEBI:456216"/>
        <dbReference type="EC" id="2.7.11.11"/>
    </reaction>
</comment>
<organism evidence="13 14">
    <name type="scientific">Diploptera punctata</name>
    <name type="common">Pacific beetle cockroach</name>
    <dbReference type="NCBI Taxonomy" id="6984"/>
    <lineage>
        <taxon>Eukaryota</taxon>
        <taxon>Metazoa</taxon>
        <taxon>Ecdysozoa</taxon>
        <taxon>Arthropoda</taxon>
        <taxon>Hexapoda</taxon>
        <taxon>Insecta</taxon>
        <taxon>Pterygota</taxon>
        <taxon>Neoptera</taxon>
        <taxon>Polyneoptera</taxon>
        <taxon>Dictyoptera</taxon>
        <taxon>Blattodea</taxon>
        <taxon>Blaberoidea</taxon>
        <taxon>Blaberidae</taxon>
        <taxon>Diplopterinae</taxon>
        <taxon>Diploptera</taxon>
    </lineage>
</organism>
<dbReference type="FunFam" id="1.10.510.10:FF:000005">
    <property type="entry name" value="cAMP-dependent protein kinase catalytic subunit alpha"/>
    <property type="match status" value="1"/>
</dbReference>
<dbReference type="GO" id="GO:0004691">
    <property type="term" value="F:cAMP-dependent protein kinase activity"/>
    <property type="evidence" value="ECO:0007669"/>
    <property type="project" value="UniProtKB-EC"/>
</dbReference>
<dbReference type="EC" id="2.7.11.11" evidence="1"/>
<dbReference type="GO" id="GO:0005952">
    <property type="term" value="C:cAMP-dependent protein kinase complex"/>
    <property type="evidence" value="ECO:0007669"/>
    <property type="project" value="TreeGrafter"/>
</dbReference>
<dbReference type="FunFam" id="3.30.200.20:FF:000042">
    <property type="entry name" value="Aurora kinase A"/>
    <property type="match status" value="1"/>
</dbReference>
<dbReference type="GO" id="GO:0005634">
    <property type="term" value="C:nucleus"/>
    <property type="evidence" value="ECO:0007669"/>
    <property type="project" value="TreeGrafter"/>
</dbReference>
<feature type="binding site" evidence="9">
    <location>
        <position position="69"/>
    </location>
    <ligand>
        <name>ATP</name>
        <dbReference type="ChEBI" id="CHEBI:30616"/>
    </ligand>
</feature>
<dbReference type="AlphaFoldDB" id="A0AAD8A2T7"/>
<dbReference type="Pfam" id="PF00069">
    <property type="entry name" value="Pkinase"/>
    <property type="match status" value="1"/>
</dbReference>
<keyword evidence="14" id="KW-1185">Reference proteome</keyword>
<evidence type="ECO:0000256" key="10">
    <source>
        <dbReference type="RuleBase" id="RU000304"/>
    </source>
</evidence>
<accession>A0AAD8A2T7</accession>
<evidence type="ECO:0000259" key="12">
    <source>
        <dbReference type="PROSITE" id="PS51285"/>
    </source>
</evidence>
<evidence type="ECO:0000256" key="5">
    <source>
        <dbReference type="ARBA" id="ARBA00022777"/>
    </source>
</evidence>
<dbReference type="PROSITE" id="PS51285">
    <property type="entry name" value="AGC_KINASE_CTER"/>
    <property type="match status" value="1"/>
</dbReference>
<gene>
    <name evidence="13" type="ORF">L9F63_002106</name>
</gene>
<evidence type="ECO:0000256" key="1">
    <source>
        <dbReference type="ARBA" id="ARBA00012444"/>
    </source>
</evidence>
<proteinExistence type="inferred from homology"/>
<evidence type="ECO:0000313" key="13">
    <source>
        <dbReference type="EMBL" id="KAJ9591348.1"/>
    </source>
</evidence>
<comment type="catalytic activity">
    <reaction evidence="8">
        <text>L-seryl-[protein] + ATP = O-phospho-L-seryl-[protein] + ADP + H(+)</text>
        <dbReference type="Rhea" id="RHEA:17989"/>
        <dbReference type="Rhea" id="RHEA-COMP:9863"/>
        <dbReference type="Rhea" id="RHEA-COMP:11604"/>
        <dbReference type="ChEBI" id="CHEBI:15378"/>
        <dbReference type="ChEBI" id="CHEBI:29999"/>
        <dbReference type="ChEBI" id="CHEBI:30616"/>
        <dbReference type="ChEBI" id="CHEBI:83421"/>
        <dbReference type="ChEBI" id="CHEBI:456216"/>
        <dbReference type="EC" id="2.7.11.11"/>
    </reaction>
</comment>
<evidence type="ECO:0000256" key="7">
    <source>
        <dbReference type="ARBA" id="ARBA00047292"/>
    </source>
</evidence>
<dbReference type="SUPFAM" id="SSF56112">
    <property type="entry name" value="Protein kinase-like (PK-like)"/>
    <property type="match status" value="1"/>
</dbReference>
<comment type="caution">
    <text evidence="13">The sequence shown here is derived from an EMBL/GenBank/DDBJ whole genome shotgun (WGS) entry which is preliminary data.</text>
</comment>
<dbReference type="Proteomes" id="UP001233999">
    <property type="component" value="Unassembled WGS sequence"/>
</dbReference>
<evidence type="ECO:0000256" key="3">
    <source>
        <dbReference type="ARBA" id="ARBA00022679"/>
    </source>
</evidence>
<dbReference type="GO" id="GO:0005524">
    <property type="term" value="F:ATP binding"/>
    <property type="evidence" value="ECO:0007669"/>
    <property type="project" value="UniProtKB-UniRule"/>
</dbReference>
<protein>
    <recommendedName>
        <fullName evidence="1">cAMP-dependent protein kinase</fullName>
        <ecNumber evidence="1">2.7.11.11</ecNumber>
    </recommendedName>
</protein>
<evidence type="ECO:0000259" key="11">
    <source>
        <dbReference type="PROSITE" id="PS50011"/>
    </source>
</evidence>
<keyword evidence="2 10" id="KW-0723">Serine/threonine-protein kinase</keyword>
<dbReference type="SMART" id="SM00133">
    <property type="entry name" value="S_TK_X"/>
    <property type="match status" value="1"/>
</dbReference>
<evidence type="ECO:0000256" key="2">
    <source>
        <dbReference type="ARBA" id="ARBA00022527"/>
    </source>
</evidence>
<keyword evidence="6 9" id="KW-0067">ATP-binding</keyword>
<keyword evidence="3" id="KW-0808">Transferase</keyword>
<dbReference type="PANTHER" id="PTHR24353">
    <property type="entry name" value="CYCLIC NUCLEOTIDE-DEPENDENT PROTEIN KINASE"/>
    <property type="match status" value="1"/>
</dbReference>
<dbReference type="InterPro" id="IPR011009">
    <property type="entry name" value="Kinase-like_dom_sf"/>
</dbReference>
<dbReference type="PANTHER" id="PTHR24353:SF153">
    <property type="entry name" value="CAMP-DEPENDENT PROTEIN KINASE CATALYTIC SUBUNIT 1"/>
    <property type="match status" value="1"/>
</dbReference>
<sequence length="351" mass="40937">MDAQITRHFADFDDFLNTSRREFMKKWTSKFNANAKPSDFQSIKTLGTGSFGRVMLVTHIKSRKPYAMKIMEKEHIVRMKQVQHTHNEIRILDAINFQFIVRLDYYFKDNVYIYMVLPFINGGEMFTHLRNMKKFDEQLSKFYAAQVTLALEYLHFMGLIYRDLKPENILIDKDGFLKVTDLGFCKKIDDERTYTLCGTPEYLAPEVILSQGYSFSVDWWALGVLMYEMTAGYPPFYAKDPMRIYEKIVSGRFSCPAGFSKPLKDLLNHMLQVDRSKRFGVLVGGTKNIKSHTWFKAFDWEGLLMRKTRPPFVPKVSSGDDASNFDAYEEEVLRTSPIEEYADEFKKIVAA</sequence>
<evidence type="ECO:0000256" key="9">
    <source>
        <dbReference type="PROSITE-ProRule" id="PRU10141"/>
    </source>
</evidence>
<comment type="similarity">
    <text evidence="10">Belongs to the protein kinase superfamily.</text>
</comment>
<reference evidence="13" key="1">
    <citation type="journal article" date="2023" name="IScience">
        <title>Live-bearing cockroach genome reveals convergent evolutionary mechanisms linked to viviparity in insects and beyond.</title>
        <authorList>
            <person name="Fouks B."/>
            <person name="Harrison M.C."/>
            <person name="Mikhailova A.A."/>
            <person name="Marchal E."/>
            <person name="English S."/>
            <person name="Carruthers M."/>
            <person name="Jennings E.C."/>
            <person name="Chiamaka E.L."/>
            <person name="Frigard R.A."/>
            <person name="Pippel M."/>
            <person name="Attardo G.M."/>
            <person name="Benoit J.B."/>
            <person name="Bornberg-Bauer E."/>
            <person name="Tobe S.S."/>
        </authorList>
    </citation>
    <scope>NUCLEOTIDE SEQUENCE</scope>
    <source>
        <strain evidence="13">Stay&amp;Tobe</strain>
    </source>
</reference>
<dbReference type="InterPro" id="IPR000719">
    <property type="entry name" value="Prot_kinase_dom"/>
</dbReference>
<reference evidence="13" key="2">
    <citation type="submission" date="2023-05" db="EMBL/GenBank/DDBJ databases">
        <authorList>
            <person name="Fouks B."/>
        </authorList>
    </citation>
    <scope>NUCLEOTIDE SEQUENCE</scope>
    <source>
        <strain evidence="13">Stay&amp;Tobe</strain>
        <tissue evidence="13">Testes</tissue>
    </source>
</reference>
<keyword evidence="4 9" id="KW-0547">Nucleotide-binding</keyword>
<dbReference type="SMART" id="SM00220">
    <property type="entry name" value="S_TKc"/>
    <property type="match status" value="1"/>
</dbReference>
<dbReference type="GO" id="GO:0007476">
    <property type="term" value="P:imaginal disc-derived wing morphogenesis"/>
    <property type="evidence" value="ECO:0007669"/>
    <property type="project" value="UniProtKB-ARBA"/>
</dbReference>
<evidence type="ECO:0000313" key="14">
    <source>
        <dbReference type="Proteomes" id="UP001233999"/>
    </source>
</evidence>
<feature type="domain" description="Protein kinase" evidence="11">
    <location>
        <begin position="40"/>
        <end position="295"/>
    </location>
</feature>
<dbReference type="Gene3D" id="1.10.510.10">
    <property type="entry name" value="Transferase(Phosphotransferase) domain 1"/>
    <property type="match status" value="1"/>
</dbReference>
<evidence type="ECO:0000256" key="4">
    <source>
        <dbReference type="ARBA" id="ARBA00022741"/>
    </source>
</evidence>
<name>A0AAD8A2T7_DIPPU</name>